<dbReference type="Pfam" id="PF00781">
    <property type="entry name" value="DAGK_cat"/>
    <property type="match status" value="1"/>
</dbReference>
<dbReference type="GO" id="GO:0008654">
    <property type="term" value="P:phospholipid biosynthetic process"/>
    <property type="evidence" value="ECO:0007669"/>
    <property type="project" value="UniProtKB-KW"/>
</dbReference>
<gene>
    <name evidence="13" type="ORF">E1832_05540</name>
</gene>
<dbReference type="NCBIfam" id="TIGR00147">
    <property type="entry name" value="YegS/Rv2252/BmrU family lipid kinase"/>
    <property type="match status" value="1"/>
</dbReference>
<dbReference type="GO" id="GO:0046872">
    <property type="term" value="F:metal ion binding"/>
    <property type="evidence" value="ECO:0007669"/>
    <property type="project" value="UniProtKB-KW"/>
</dbReference>
<dbReference type="InterPro" id="IPR016064">
    <property type="entry name" value="NAD/diacylglycerol_kinase_sf"/>
</dbReference>
<dbReference type="AlphaFoldDB" id="A0A4R5VE44"/>
<evidence type="ECO:0000256" key="9">
    <source>
        <dbReference type="ARBA" id="ARBA00023098"/>
    </source>
</evidence>
<dbReference type="Proteomes" id="UP000295301">
    <property type="component" value="Unassembled WGS sequence"/>
</dbReference>
<dbReference type="SMART" id="SM00046">
    <property type="entry name" value="DAGKc"/>
    <property type="match status" value="1"/>
</dbReference>
<evidence type="ECO:0000256" key="8">
    <source>
        <dbReference type="ARBA" id="ARBA00022842"/>
    </source>
</evidence>
<evidence type="ECO:0000256" key="6">
    <source>
        <dbReference type="ARBA" id="ARBA00022777"/>
    </source>
</evidence>
<keyword evidence="6 13" id="KW-0418">Kinase</keyword>
<comment type="caution">
    <text evidence="13">The sequence shown here is derived from an EMBL/GenBank/DDBJ whole genome shotgun (WGS) entry which is preliminary data.</text>
</comment>
<evidence type="ECO:0000313" key="14">
    <source>
        <dbReference type="Proteomes" id="UP000295301"/>
    </source>
</evidence>
<keyword evidence="4" id="KW-0479">Metal-binding</keyword>
<evidence type="ECO:0000256" key="3">
    <source>
        <dbReference type="ARBA" id="ARBA00022679"/>
    </source>
</evidence>
<dbReference type="PANTHER" id="PTHR12358">
    <property type="entry name" value="SPHINGOSINE KINASE"/>
    <property type="match status" value="1"/>
</dbReference>
<keyword evidence="5" id="KW-0547">Nucleotide-binding</keyword>
<evidence type="ECO:0000259" key="12">
    <source>
        <dbReference type="PROSITE" id="PS50146"/>
    </source>
</evidence>
<dbReference type="EMBL" id="SMUV01000054">
    <property type="protein sequence ID" value="TDK50659.1"/>
    <property type="molecule type" value="Genomic_DNA"/>
</dbReference>
<evidence type="ECO:0000256" key="5">
    <source>
        <dbReference type="ARBA" id="ARBA00022741"/>
    </source>
</evidence>
<keyword evidence="3" id="KW-0808">Transferase</keyword>
<feature type="domain" description="DAGKc" evidence="12">
    <location>
        <begin position="16"/>
        <end position="145"/>
    </location>
</feature>
<dbReference type="PROSITE" id="PS50146">
    <property type="entry name" value="DAGK"/>
    <property type="match status" value="1"/>
</dbReference>
<dbReference type="Pfam" id="PF19279">
    <property type="entry name" value="YegS_C"/>
    <property type="match status" value="1"/>
</dbReference>
<sequence>MAHRAADPVSGGDPATARLRLRIIHNERAGARNDARFRAVLERLQHNGHDLRILTTRKAGDAADLVRSANSAAVDMVVVAGGDGTINDALQGFGPGTPPLGLIPLGTANVLAHEIGLGTDPDRIAACLMARHMLNVRAGVVNGRRFMMMASVGLDAQVVSDLPRALKQRLGKLAYLAQTARTLSRFACPPLEVRIDGTPMRTSTIIVNRGQRYGGRFILAPGARICDPRFHATVFPEVGRLAVFARFLAIPLGLVHRLRLVRQVSGARIEIEGPPGDPVQADGDIVAHLPARITLDDQVIRLCVPARA</sequence>
<evidence type="ECO:0000256" key="7">
    <source>
        <dbReference type="ARBA" id="ARBA00022840"/>
    </source>
</evidence>
<name>A0A4R5VE44_9RHOB</name>
<dbReference type="SUPFAM" id="SSF111331">
    <property type="entry name" value="NAD kinase/diacylglycerol kinase-like"/>
    <property type="match status" value="1"/>
</dbReference>
<accession>A0A4R5VE44</accession>
<dbReference type="OrthoDB" id="9815110at2"/>
<keyword evidence="10" id="KW-0594">Phospholipid biosynthesis</keyword>
<keyword evidence="8" id="KW-0460">Magnesium</keyword>
<evidence type="ECO:0000256" key="2">
    <source>
        <dbReference type="ARBA" id="ARBA00022516"/>
    </source>
</evidence>
<comment type="cofactor">
    <cofactor evidence="1">
        <name>Mg(2+)</name>
        <dbReference type="ChEBI" id="CHEBI:18420"/>
    </cofactor>
</comment>
<reference evidence="13 14" key="1">
    <citation type="submission" date="2019-03" db="EMBL/GenBank/DDBJ databases">
        <title>Ruegeria lutea sp. nov., a novel strain, isolated from marine sediment, the Masan Bay, South Korea.</title>
        <authorList>
            <person name="Kim J."/>
            <person name="Kim D.-Y."/>
            <person name="Lee S.-S."/>
        </authorList>
    </citation>
    <scope>NUCLEOTIDE SEQUENCE [LARGE SCALE GENOMIC DNA]</scope>
    <source>
        <strain evidence="13 14">318-1</strain>
    </source>
</reference>
<evidence type="ECO:0000256" key="11">
    <source>
        <dbReference type="ARBA" id="ARBA00023264"/>
    </source>
</evidence>
<keyword evidence="9" id="KW-0443">Lipid metabolism</keyword>
<dbReference type="InterPro" id="IPR045540">
    <property type="entry name" value="YegS/DAGK_C"/>
</dbReference>
<dbReference type="InterPro" id="IPR050187">
    <property type="entry name" value="Lipid_Phosphate_FormReg"/>
</dbReference>
<dbReference type="PANTHER" id="PTHR12358:SF106">
    <property type="entry name" value="LIPID KINASE YEGS"/>
    <property type="match status" value="1"/>
</dbReference>
<evidence type="ECO:0000256" key="1">
    <source>
        <dbReference type="ARBA" id="ARBA00001946"/>
    </source>
</evidence>
<dbReference type="GO" id="GO:0005886">
    <property type="term" value="C:plasma membrane"/>
    <property type="evidence" value="ECO:0007669"/>
    <property type="project" value="TreeGrafter"/>
</dbReference>
<dbReference type="GO" id="GO:0016301">
    <property type="term" value="F:kinase activity"/>
    <property type="evidence" value="ECO:0007669"/>
    <property type="project" value="UniProtKB-KW"/>
</dbReference>
<protein>
    <submittedName>
        <fullName evidence="13">Diacylglycerol kinase family lipid kinase</fullName>
    </submittedName>
</protein>
<proteinExistence type="predicted"/>
<dbReference type="Gene3D" id="3.40.50.10330">
    <property type="entry name" value="Probable inorganic polyphosphate/atp-NAD kinase, domain 1"/>
    <property type="match status" value="1"/>
</dbReference>
<dbReference type="InterPro" id="IPR001206">
    <property type="entry name" value="Diacylglycerol_kinase_cat_dom"/>
</dbReference>
<keyword evidence="11" id="KW-1208">Phospholipid metabolism</keyword>
<dbReference type="InterPro" id="IPR017438">
    <property type="entry name" value="ATP-NAD_kinase_N"/>
</dbReference>
<dbReference type="InterPro" id="IPR005218">
    <property type="entry name" value="Diacylglycerol/lipid_kinase"/>
</dbReference>
<keyword evidence="14" id="KW-1185">Reference proteome</keyword>
<dbReference type="RefSeq" id="WP_133358739.1">
    <property type="nucleotide sequence ID" value="NZ_SMUV01000054.1"/>
</dbReference>
<dbReference type="Gene3D" id="2.60.200.40">
    <property type="match status" value="1"/>
</dbReference>
<organism evidence="13 14">
    <name type="scientific">Antarcticimicrobium luteum</name>
    <dbReference type="NCBI Taxonomy" id="2547397"/>
    <lineage>
        <taxon>Bacteria</taxon>
        <taxon>Pseudomonadati</taxon>
        <taxon>Pseudomonadota</taxon>
        <taxon>Alphaproteobacteria</taxon>
        <taxon>Rhodobacterales</taxon>
        <taxon>Paracoccaceae</taxon>
        <taxon>Antarcticimicrobium</taxon>
    </lineage>
</organism>
<keyword evidence="2" id="KW-0444">Lipid biosynthesis</keyword>
<evidence type="ECO:0000256" key="10">
    <source>
        <dbReference type="ARBA" id="ARBA00023209"/>
    </source>
</evidence>
<evidence type="ECO:0000313" key="13">
    <source>
        <dbReference type="EMBL" id="TDK50659.1"/>
    </source>
</evidence>
<dbReference type="GO" id="GO:0005524">
    <property type="term" value="F:ATP binding"/>
    <property type="evidence" value="ECO:0007669"/>
    <property type="project" value="UniProtKB-KW"/>
</dbReference>
<evidence type="ECO:0000256" key="4">
    <source>
        <dbReference type="ARBA" id="ARBA00022723"/>
    </source>
</evidence>
<keyword evidence="7" id="KW-0067">ATP-binding</keyword>